<keyword evidence="2" id="KW-1185">Reference proteome</keyword>
<dbReference type="RefSeq" id="WP_134843230.1">
    <property type="nucleotide sequence ID" value="NZ_SGVY01000013.1"/>
</dbReference>
<accession>A0A4Y8VPI0</accession>
<sequence>MEDGEEDKDGFVKACALIRSNLHIDPTAGSDDDFAQWYAEALWLEEIRLKNQAEVLARVLSALFGERKSM</sequence>
<proteinExistence type="predicted"/>
<dbReference type="EMBL" id="SGVY01000013">
    <property type="protein sequence ID" value="TFH82464.1"/>
    <property type="molecule type" value="Genomic_DNA"/>
</dbReference>
<gene>
    <name evidence="1" type="ORF">EXN75_06665</name>
</gene>
<comment type="caution">
    <text evidence="1">The sequence shown here is derived from an EMBL/GenBank/DDBJ whole genome shotgun (WGS) entry which is preliminary data.</text>
</comment>
<dbReference type="AlphaFoldDB" id="A0A4Y8VPI0"/>
<evidence type="ECO:0000313" key="2">
    <source>
        <dbReference type="Proteomes" id="UP000297872"/>
    </source>
</evidence>
<reference evidence="1 2" key="1">
    <citation type="submission" date="2019-02" db="EMBL/GenBank/DDBJ databases">
        <title>Draft Genome Sequence of the Prevotella sp. BCRC 81118, Isolated from Human Feces.</title>
        <authorList>
            <person name="Huang C.-H."/>
        </authorList>
    </citation>
    <scope>NUCLEOTIDE SEQUENCE [LARGE SCALE GENOMIC DNA]</scope>
    <source>
        <strain evidence="1 2">BCRC 81118</strain>
    </source>
</reference>
<dbReference type="GeneID" id="302994972"/>
<dbReference type="OrthoDB" id="1451503at2"/>
<organism evidence="1 2">
    <name type="scientific">Segatella hominis</name>
    <dbReference type="NCBI Taxonomy" id="2518605"/>
    <lineage>
        <taxon>Bacteria</taxon>
        <taxon>Pseudomonadati</taxon>
        <taxon>Bacteroidota</taxon>
        <taxon>Bacteroidia</taxon>
        <taxon>Bacteroidales</taxon>
        <taxon>Prevotellaceae</taxon>
        <taxon>Segatella</taxon>
    </lineage>
</organism>
<protein>
    <submittedName>
        <fullName evidence="1">Uncharacterized protein</fullName>
    </submittedName>
</protein>
<evidence type="ECO:0000313" key="1">
    <source>
        <dbReference type="EMBL" id="TFH82464.1"/>
    </source>
</evidence>
<dbReference type="Proteomes" id="UP000297872">
    <property type="component" value="Unassembled WGS sequence"/>
</dbReference>
<name>A0A4Y8VPI0_9BACT</name>